<dbReference type="PROSITE" id="PS51365">
    <property type="entry name" value="RENAL_DIPEPTIDASE_2"/>
    <property type="match status" value="1"/>
</dbReference>
<organism evidence="1 2">
    <name type="scientific">Aeromicrobium wangtongii</name>
    <dbReference type="NCBI Taxonomy" id="2969247"/>
    <lineage>
        <taxon>Bacteria</taxon>
        <taxon>Bacillati</taxon>
        <taxon>Actinomycetota</taxon>
        <taxon>Actinomycetes</taxon>
        <taxon>Propionibacteriales</taxon>
        <taxon>Nocardioidaceae</taxon>
        <taxon>Aeromicrobium</taxon>
    </lineage>
</organism>
<dbReference type="Proteomes" id="UP001316184">
    <property type="component" value="Chromosome"/>
</dbReference>
<keyword evidence="2" id="KW-1185">Reference proteome</keyword>
<sequence>MSTDLTQPAAIEASGLAPLIDGHNDLAWAARETRAYSVAGLDGDMTGTFHTDIARLRRGGVGGQFWSVYSPSDIPAAEAVTYTLEQIDFVHRLIERYPDDFAYAWRGDDVRRAWREGRIASLLGAEGGHSIDGSLAVLRELARLGVRYMTLTHNDNTPWADSATDEPVHGGLTDFGRQVVAEMNRLGMLVDLSHVAATTMHDALDVSTAPVIFSHSSCRAVTDHPRNVPDDVLERLPANGGVIMIAYVPFFVSQSVADWSTGDCSSAIPASTVDDVVAHIEHARDVAGIDHIGIGSDYDGVDVFPDRMGDVTGHAVVLDRLAERGWSSGDLAKLMGDNLLRVLDATGGS</sequence>
<proteinExistence type="predicted"/>
<dbReference type="PANTHER" id="PTHR10443">
    <property type="entry name" value="MICROSOMAL DIPEPTIDASE"/>
    <property type="match status" value="1"/>
</dbReference>
<dbReference type="Pfam" id="PF01244">
    <property type="entry name" value="Peptidase_M19"/>
    <property type="match status" value="1"/>
</dbReference>
<reference evidence="1 2" key="1">
    <citation type="submission" date="2022-08" db="EMBL/GenBank/DDBJ databases">
        <title>novel species in genus Aeromicrobium.</title>
        <authorList>
            <person name="Ye L."/>
        </authorList>
    </citation>
    <scope>NUCLEOTIDE SEQUENCE [LARGE SCALE GENOMIC DNA]</scope>
    <source>
        <strain evidence="2">zg-Y1379</strain>
    </source>
</reference>
<protein>
    <submittedName>
        <fullName evidence="1">Dipeptidase</fullName>
    </submittedName>
</protein>
<dbReference type="InterPro" id="IPR008257">
    <property type="entry name" value="Pept_M19"/>
</dbReference>
<dbReference type="CDD" id="cd01301">
    <property type="entry name" value="rDP_like"/>
    <property type="match status" value="1"/>
</dbReference>
<dbReference type="PANTHER" id="PTHR10443:SF12">
    <property type="entry name" value="DIPEPTIDASE"/>
    <property type="match status" value="1"/>
</dbReference>
<accession>A0ABY5M9U7</accession>
<dbReference type="RefSeq" id="WP_232402974.1">
    <property type="nucleotide sequence ID" value="NZ_CP102173.1"/>
</dbReference>
<dbReference type="Gene3D" id="3.20.20.140">
    <property type="entry name" value="Metal-dependent hydrolases"/>
    <property type="match status" value="1"/>
</dbReference>
<dbReference type="InterPro" id="IPR032466">
    <property type="entry name" value="Metal_Hydrolase"/>
</dbReference>
<dbReference type="EMBL" id="CP102173">
    <property type="protein sequence ID" value="UUP13899.1"/>
    <property type="molecule type" value="Genomic_DNA"/>
</dbReference>
<evidence type="ECO:0000313" key="2">
    <source>
        <dbReference type="Proteomes" id="UP001316184"/>
    </source>
</evidence>
<gene>
    <name evidence="1" type="ORF">NQV15_00895</name>
</gene>
<name>A0ABY5M9U7_9ACTN</name>
<dbReference type="SUPFAM" id="SSF51556">
    <property type="entry name" value="Metallo-dependent hydrolases"/>
    <property type="match status" value="1"/>
</dbReference>
<evidence type="ECO:0000313" key="1">
    <source>
        <dbReference type="EMBL" id="UUP13899.1"/>
    </source>
</evidence>